<evidence type="ECO:0000313" key="2">
    <source>
        <dbReference type="EMBL" id="AHF21597.1"/>
    </source>
</evidence>
<name>W0FHR6_9ACAR</name>
<gene>
    <name evidence="2" type="primary">NAD6</name>
</gene>
<feature type="transmembrane region" description="Helical" evidence="1">
    <location>
        <begin position="43"/>
        <end position="66"/>
    </location>
</feature>
<feature type="transmembrane region" description="Helical" evidence="1">
    <location>
        <begin position="114"/>
        <end position="133"/>
    </location>
</feature>
<accession>W0FHR6</accession>
<keyword evidence="1" id="KW-0812">Transmembrane</keyword>
<organism evidence="2">
    <name type="scientific">Allothyrus sp. LamingtonNP-QMS95173</name>
    <dbReference type="NCBI Taxonomy" id="1442165"/>
    <lineage>
        <taxon>Eukaryota</taxon>
        <taxon>Metazoa</taxon>
        <taxon>Ecdysozoa</taxon>
        <taxon>Arthropoda</taxon>
        <taxon>Chelicerata</taxon>
        <taxon>Arachnida</taxon>
        <taxon>Acari</taxon>
        <taxon>Parasitiformes</taxon>
        <taxon>Holothyrida</taxon>
        <taxon>Holothyroidea</taxon>
        <taxon>Allothyridae</taxon>
        <taxon>Allothyrus</taxon>
    </lineage>
</organism>
<reference evidence="2" key="1">
    <citation type="journal article" date="2014" name="Ticks Tick Borne Dis.">
        <title>Molecular phylogeny of soft ticks (Ixodida: Argasidae) inferred from mitochondrial genome and nuclear rRNA sequences.</title>
        <authorList>
            <person name="Burger T.D."/>
            <person name="Shao R."/>
            <person name="Labruna M.B."/>
            <person name="Barker S.C."/>
        </authorList>
    </citation>
    <scope>NUCLEOTIDE SEQUENCE</scope>
</reference>
<evidence type="ECO:0000256" key="1">
    <source>
        <dbReference type="SAM" id="Phobius"/>
    </source>
</evidence>
<feature type="transmembrane region" description="Helical" evidence="1">
    <location>
        <begin position="7"/>
        <end position="31"/>
    </location>
</feature>
<keyword evidence="2" id="KW-0496">Mitochondrion</keyword>
<dbReference type="AlphaFoldDB" id="W0FHR6"/>
<keyword evidence="1" id="KW-0472">Membrane</keyword>
<sequence>MKLLFMISSLFLISSHPLMMIIMIILMTLYISSLMFMISKFSWMSFILILVMLGGMLILFIYIASLASNELFNLNNKMIPLILMMMMIIPWNFYNKIITPMNLNNFFFSYSSLNIFMIIMYLLLSLIIIINIIKSSKSPLRSN</sequence>
<proteinExistence type="predicted"/>
<geneLocation type="mitochondrion" evidence="2"/>
<feature type="transmembrane region" description="Helical" evidence="1">
    <location>
        <begin position="78"/>
        <end position="94"/>
    </location>
</feature>
<keyword evidence="1" id="KW-1133">Transmembrane helix</keyword>
<dbReference type="EMBL" id="KC769586">
    <property type="protein sequence ID" value="AHF21597.1"/>
    <property type="molecule type" value="Genomic_DNA"/>
</dbReference>
<protein>
    <submittedName>
        <fullName evidence="2">NADH dehydrogenase subunit 6</fullName>
    </submittedName>
</protein>